<keyword evidence="2" id="KW-1185">Reference proteome</keyword>
<evidence type="ECO:0000313" key="1">
    <source>
        <dbReference type="EMBL" id="CAI8597453.1"/>
    </source>
</evidence>
<protein>
    <submittedName>
        <fullName evidence="1">Uncharacterized protein</fullName>
    </submittedName>
</protein>
<proteinExistence type="predicted"/>
<reference evidence="1 2" key="1">
    <citation type="submission" date="2023-01" db="EMBL/GenBank/DDBJ databases">
        <authorList>
            <person name="Kreplak J."/>
        </authorList>
    </citation>
    <scope>NUCLEOTIDE SEQUENCE [LARGE SCALE GENOMIC DNA]</scope>
</reference>
<sequence>MGNQKLETHHQFYNHHQKNTFLPMLCSKPSIKEVNLPRCNRINPPSCSNDPLSPKIGCMGQVKRNNKIAGFPSSQYKLLSFSNKTISSSIISPVVKYSKLKKLFSGKNLISTPSITSTTTTTITKQRVIANNNSSNIVNVPKNIQKCVRNENIVVGIRIDEMDPPLPVIKKMNNLEEGSKSDNSLWKRRSGSSGVQLTSLQVQQIQVQNPKICIQPTTV</sequence>
<name>A0AAV0ZJV3_VICFA</name>
<evidence type="ECO:0000313" key="2">
    <source>
        <dbReference type="Proteomes" id="UP001157006"/>
    </source>
</evidence>
<organism evidence="1 2">
    <name type="scientific">Vicia faba</name>
    <name type="common">Broad bean</name>
    <name type="synonym">Faba vulgaris</name>
    <dbReference type="NCBI Taxonomy" id="3906"/>
    <lineage>
        <taxon>Eukaryota</taxon>
        <taxon>Viridiplantae</taxon>
        <taxon>Streptophyta</taxon>
        <taxon>Embryophyta</taxon>
        <taxon>Tracheophyta</taxon>
        <taxon>Spermatophyta</taxon>
        <taxon>Magnoliopsida</taxon>
        <taxon>eudicotyledons</taxon>
        <taxon>Gunneridae</taxon>
        <taxon>Pentapetalae</taxon>
        <taxon>rosids</taxon>
        <taxon>fabids</taxon>
        <taxon>Fabales</taxon>
        <taxon>Fabaceae</taxon>
        <taxon>Papilionoideae</taxon>
        <taxon>50 kb inversion clade</taxon>
        <taxon>NPAAA clade</taxon>
        <taxon>Hologalegina</taxon>
        <taxon>IRL clade</taxon>
        <taxon>Fabeae</taxon>
        <taxon>Vicia</taxon>
    </lineage>
</organism>
<dbReference type="EMBL" id="OX451737">
    <property type="protein sequence ID" value="CAI8597453.1"/>
    <property type="molecule type" value="Genomic_DNA"/>
</dbReference>
<dbReference type="PANTHER" id="PTHR36323:SF1">
    <property type="entry name" value="MYOTUBULARIN-LIKE PROTEIN"/>
    <property type="match status" value="1"/>
</dbReference>
<dbReference type="PANTHER" id="PTHR36323">
    <property type="entry name" value="MYOTUBULARIN-LIKE PROTEIN"/>
    <property type="match status" value="1"/>
</dbReference>
<accession>A0AAV0ZJV3</accession>
<gene>
    <name evidence="1" type="ORF">VFH_II082600</name>
</gene>
<dbReference type="Proteomes" id="UP001157006">
    <property type="component" value="Chromosome 2"/>
</dbReference>
<dbReference type="AlphaFoldDB" id="A0AAV0ZJV3"/>